<keyword evidence="1" id="KW-1133">Transmembrane helix</keyword>
<keyword evidence="1" id="KW-0472">Membrane</keyword>
<sequence>MRSNKISLIGWEFGMVVPLHRRDCYLHCRRESRDDKNAGHVARTGNAERPERDFFHSNIIISRYRDEWVEGSWVGDVFRWERAGMRSPGVVFMTMLTTTTLFTGYVPA</sequence>
<evidence type="ECO:0000313" key="2">
    <source>
        <dbReference type="EMBL" id="KAF7280444.1"/>
    </source>
</evidence>
<dbReference type="AlphaFoldDB" id="A0A834IIE8"/>
<name>A0A834IIE8_RHYFE</name>
<evidence type="ECO:0000313" key="3">
    <source>
        <dbReference type="Proteomes" id="UP000625711"/>
    </source>
</evidence>
<accession>A0A834IIE8</accession>
<dbReference type="EMBL" id="JAACXV010000296">
    <property type="protein sequence ID" value="KAF7280444.1"/>
    <property type="molecule type" value="Genomic_DNA"/>
</dbReference>
<proteinExistence type="predicted"/>
<feature type="transmembrane region" description="Helical" evidence="1">
    <location>
        <begin position="89"/>
        <end position="106"/>
    </location>
</feature>
<keyword evidence="3" id="KW-1185">Reference proteome</keyword>
<dbReference type="Proteomes" id="UP000625711">
    <property type="component" value="Unassembled WGS sequence"/>
</dbReference>
<comment type="caution">
    <text evidence="2">The sequence shown here is derived from an EMBL/GenBank/DDBJ whole genome shotgun (WGS) entry which is preliminary data.</text>
</comment>
<keyword evidence="1" id="KW-0812">Transmembrane</keyword>
<evidence type="ECO:0000256" key="1">
    <source>
        <dbReference type="SAM" id="Phobius"/>
    </source>
</evidence>
<protein>
    <submittedName>
        <fullName evidence="2">Uncharacterized protein</fullName>
    </submittedName>
</protein>
<reference evidence="2" key="1">
    <citation type="submission" date="2020-08" db="EMBL/GenBank/DDBJ databases">
        <title>Genome sequencing and assembly of the red palm weevil Rhynchophorus ferrugineus.</title>
        <authorList>
            <person name="Dias G.B."/>
            <person name="Bergman C.M."/>
            <person name="Manee M."/>
        </authorList>
    </citation>
    <scope>NUCLEOTIDE SEQUENCE</scope>
    <source>
        <strain evidence="2">AA-2017</strain>
        <tissue evidence="2">Whole larva</tissue>
    </source>
</reference>
<gene>
    <name evidence="2" type="ORF">GWI33_005882</name>
</gene>
<organism evidence="2 3">
    <name type="scientific">Rhynchophorus ferrugineus</name>
    <name type="common">Red palm weevil</name>
    <name type="synonym">Curculio ferrugineus</name>
    <dbReference type="NCBI Taxonomy" id="354439"/>
    <lineage>
        <taxon>Eukaryota</taxon>
        <taxon>Metazoa</taxon>
        <taxon>Ecdysozoa</taxon>
        <taxon>Arthropoda</taxon>
        <taxon>Hexapoda</taxon>
        <taxon>Insecta</taxon>
        <taxon>Pterygota</taxon>
        <taxon>Neoptera</taxon>
        <taxon>Endopterygota</taxon>
        <taxon>Coleoptera</taxon>
        <taxon>Polyphaga</taxon>
        <taxon>Cucujiformia</taxon>
        <taxon>Curculionidae</taxon>
        <taxon>Dryophthorinae</taxon>
        <taxon>Rhynchophorus</taxon>
    </lineage>
</organism>